<dbReference type="GO" id="GO:0003729">
    <property type="term" value="F:mRNA binding"/>
    <property type="evidence" value="ECO:0007669"/>
    <property type="project" value="TreeGrafter"/>
</dbReference>
<dbReference type="Pfam" id="PF13041">
    <property type="entry name" value="PPR_2"/>
    <property type="match status" value="5"/>
</dbReference>
<dbReference type="Proteomes" id="UP000436088">
    <property type="component" value="Unassembled WGS sequence"/>
</dbReference>
<evidence type="ECO:0000256" key="3">
    <source>
        <dbReference type="PROSITE-ProRule" id="PRU00708"/>
    </source>
</evidence>
<dbReference type="PANTHER" id="PTHR47934:SF6">
    <property type="entry name" value="MITOCHONDRIAL GROUP I INTRON SPLICING FACTOR CCM1-RELATED"/>
    <property type="match status" value="1"/>
</dbReference>
<feature type="repeat" description="PPR" evidence="3">
    <location>
        <begin position="484"/>
        <end position="526"/>
    </location>
</feature>
<dbReference type="GO" id="GO:0005739">
    <property type="term" value="C:mitochondrion"/>
    <property type="evidence" value="ECO:0007669"/>
    <property type="project" value="TreeGrafter"/>
</dbReference>
<feature type="repeat" description="PPR" evidence="3">
    <location>
        <begin position="632"/>
        <end position="666"/>
    </location>
</feature>
<reference evidence="4" key="1">
    <citation type="submission" date="2019-09" db="EMBL/GenBank/DDBJ databases">
        <title>Draft genome information of white flower Hibiscus syriacus.</title>
        <authorList>
            <person name="Kim Y.-M."/>
        </authorList>
    </citation>
    <scope>NUCLEOTIDE SEQUENCE [LARGE SCALE GENOMIC DNA]</scope>
    <source>
        <strain evidence="4">YM2019G1</strain>
    </source>
</reference>
<dbReference type="GO" id="GO:0006396">
    <property type="term" value="P:RNA processing"/>
    <property type="evidence" value="ECO:0007669"/>
    <property type="project" value="TreeGrafter"/>
</dbReference>
<dbReference type="EMBL" id="VEPZ02001279">
    <property type="protein sequence ID" value="KAE8682700.1"/>
    <property type="molecule type" value="Genomic_DNA"/>
</dbReference>
<dbReference type="InterPro" id="IPR002885">
    <property type="entry name" value="PPR_rpt"/>
</dbReference>
<feature type="repeat" description="PPR" evidence="3">
    <location>
        <begin position="379"/>
        <end position="413"/>
    </location>
</feature>
<comment type="similarity">
    <text evidence="1">Belongs to the PPR family. P subfamily.</text>
</comment>
<dbReference type="FunFam" id="1.25.40.10:FF:000294">
    <property type="entry name" value="Pentatricopeptide repeat-containing protein At1g09900"/>
    <property type="match status" value="2"/>
</dbReference>
<evidence type="ECO:0000313" key="4">
    <source>
        <dbReference type="EMBL" id="KAE8682700.1"/>
    </source>
</evidence>
<dbReference type="AlphaFoldDB" id="A0A6A2YTP9"/>
<keyword evidence="2" id="KW-0677">Repeat</keyword>
<feature type="repeat" description="PPR" evidence="3">
    <location>
        <begin position="242"/>
        <end position="276"/>
    </location>
</feature>
<dbReference type="NCBIfam" id="TIGR00756">
    <property type="entry name" value="PPR"/>
    <property type="match status" value="10"/>
</dbReference>
<feature type="repeat" description="PPR" evidence="3">
    <location>
        <begin position="527"/>
        <end position="561"/>
    </location>
</feature>
<gene>
    <name evidence="4" type="ORF">F3Y22_tig00111238pilonHSYRG00424</name>
</gene>
<dbReference type="Pfam" id="PF12854">
    <property type="entry name" value="PPR_1"/>
    <property type="match status" value="1"/>
</dbReference>
<dbReference type="InterPro" id="IPR051114">
    <property type="entry name" value="Mito_RNA_Proc_CCM1"/>
</dbReference>
<dbReference type="PROSITE" id="PS51375">
    <property type="entry name" value="PPR"/>
    <property type="match status" value="12"/>
</dbReference>
<dbReference type="Gene3D" id="1.25.40.10">
    <property type="entry name" value="Tetratricopeptide repeat domain"/>
    <property type="match status" value="5"/>
</dbReference>
<dbReference type="InterPro" id="IPR011990">
    <property type="entry name" value="TPR-like_helical_dom_sf"/>
</dbReference>
<dbReference type="GO" id="GO:0030246">
    <property type="term" value="F:carbohydrate binding"/>
    <property type="evidence" value="ECO:0007669"/>
    <property type="project" value="UniProtKB-KW"/>
</dbReference>
<keyword evidence="5" id="KW-1185">Reference proteome</keyword>
<feature type="repeat" description="PPR" evidence="3">
    <location>
        <begin position="277"/>
        <end position="311"/>
    </location>
</feature>
<evidence type="ECO:0000256" key="2">
    <source>
        <dbReference type="ARBA" id="ARBA00022737"/>
    </source>
</evidence>
<feature type="repeat" description="PPR" evidence="3">
    <location>
        <begin position="414"/>
        <end position="448"/>
    </location>
</feature>
<feature type="repeat" description="PPR" evidence="3">
    <location>
        <begin position="343"/>
        <end position="378"/>
    </location>
</feature>
<dbReference type="Pfam" id="PF01535">
    <property type="entry name" value="PPR"/>
    <property type="match status" value="2"/>
</dbReference>
<feature type="repeat" description="PPR" evidence="3">
    <location>
        <begin position="312"/>
        <end position="342"/>
    </location>
</feature>
<comment type="caution">
    <text evidence="4">The sequence shown here is derived from an EMBL/GenBank/DDBJ whole genome shotgun (WGS) entry which is preliminary data.</text>
</comment>
<protein>
    <submittedName>
        <fullName evidence="4">G-type lectin S-receptor-like serine/threonine-protein kinase RKS1-like</fullName>
    </submittedName>
</protein>
<feature type="repeat" description="PPR" evidence="3">
    <location>
        <begin position="597"/>
        <end position="631"/>
    </location>
</feature>
<dbReference type="GO" id="GO:0007005">
    <property type="term" value="P:mitochondrion organization"/>
    <property type="evidence" value="ECO:0007669"/>
    <property type="project" value="TreeGrafter"/>
</dbReference>
<evidence type="ECO:0000256" key="1">
    <source>
        <dbReference type="ARBA" id="ARBA00007626"/>
    </source>
</evidence>
<feature type="repeat" description="PPR" evidence="3">
    <location>
        <begin position="449"/>
        <end position="483"/>
    </location>
</feature>
<dbReference type="PANTHER" id="PTHR47934">
    <property type="entry name" value="PENTATRICOPEPTIDE REPEAT-CONTAINING PROTEIN PET309, MITOCHONDRIAL"/>
    <property type="match status" value="1"/>
</dbReference>
<organism evidence="4 5">
    <name type="scientific">Hibiscus syriacus</name>
    <name type="common">Rose of Sharon</name>
    <dbReference type="NCBI Taxonomy" id="106335"/>
    <lineage>
        <taxon>Eukaryota</taxon>
        <taxon>Viridiplantae</taxon>
        <taxon>Streptophyta</taxon>
        <taxon>Embryophyta</taxon>
        <taxon>Tracheophyta</taxon>
        <taxon>Spermatophyta</taxon>
        <taxon>Magnoliopsida</taxon>
        <taxon>eudicotyledons</taxon>
        <taxon>Gunneridae</taxon>
        <taxon>Pentapetalae</taxon>
        <taxon>rosids</taxon>
        <taxon>malvids</taxon>
        <taxon>Malvales</taxon>
        <taxon>Malvaceae</taxon>
        <taxon>Malvoideae</taxon>
        <taxon>Hibiscus</taxon>
    </lineage>
</organism>
<evidence type="ECO:0000313" key="5">
    <source>
        <dbReference type="Proteomes" id="UP000436088"/>
    </source>
</evidence>
<accession>A0A6A2YTP9</accession>
<name>A0A6A2YTP9_HIBSY</name>
<dbReference type="GO" id="GO:0016301">
    <property type="term" value="F:kinase activity"/>
    <property type="evidence" value="ECO:0007669"/>
    <property type="project" value="UniProtKB-KW"/>
</dbReference>
<sequence length="714" mass="79810">MSRRNDAVFNRAPNSDTRIFYVIILLERVGVALIVGSRGVVSAGGSFLLVFQRGSCDGNFDSLDAWELLSGAAWFSLHVCIGEFCFTAKPQPFKAAADRTPGKPKSQLNLSTGQHYNNVFPEIFVSKESNQSDSENEWHKLLKPFDLDELRKSFNKITPYQLSKLLELPIDVPTSLKLFQWAGSQKGYCHTFDVYYVIIEKLGAANEFKAIDRLLMQIKEEGVVFRESLFISIMKYYGIAGLPVIYNTLTHALSKRNRVIEAVKLLEEMFLMGCAPDVQTFNDVIYGLCKLDRIHEAAKVVDRMLLRGFTPDALSYGLLMQGLCKAGYVDEARALLHKVPNPNVVIFNTLINGYVASGRFEEAKTVMYDIMLSIDCKPDVFTFNILIHGLCKQGCLCSALDLVNEMERKGCKPNVITYSILIDGLCKEGRVEEVGNMLNGMSAEGVRLNTAVYNTLINALCKGGKIHEARDLFDEMSRKGSKPDIFTFNSLISGLCKVINGSNIGWGEIQEALKLVNEMLFRGCPLDEITCNGPIKALCRAGAIEKGLGLFEEMTRKGFVPSNISCNILIDGFCKARKVDNALEFLKEMIHRGLTPDLVTYNSLINGLCRTGRIREALSLFDKLEAEVIYPDAITYNTLISWHCKEGMFDEACLFIQRGVESGFIPNDVTWFILVNNCVRLKVERIGLQIGPANVHIPSIWINGLLLFRMALMV</sequence>
<proteinExistence type="inferred from homology"/>
<feature type="repeat" description="PPR" evidence="3">
    <location>
        <begin position="562"/>
        <end position="596"/>
    </location>
</feature>